<feature type="domain" description="Transcriptional repressor PaaX-like central Cas2-like" evidence="8">
    <location>
        <begin position="106"/>
        <end position="179"/>
    </location>
</feature>
<dbReference type="AlphaFoldDB" id="A0A1F8E0B5"/>
<comment type="caution">
    <text evidence="9">The sequence shown here is derived from an EMBL/GenBank/DDBJ whole genome shotgun (WGS) entry which is preliminary data.</text>
</comment>
<evidence type="ECO:0000256" key="6">
    <source>
        <dbReference type="ARBA" id="ARBA00023118"/>
    </source>
</evidence>
<dbReference type="PANTHER" id="PTHR30319">
    <property type="entry name" value="PHENYLACETIC ACID REGULATOR-RELATED TRANSCRIPTIONAL REPRESSOR"/>
    <property type="match status" value="1"/>
</dbReference>
<organism evidence="9 10">
    <name type="scientific">Candidatus Wolfebacteria bacterium RIFCSPLOWO2_01_FULL_47_17b</name>
    <dbReference type="NCBI Taxonomy" id="1802558"/>
    <lineage>
        <taxon>Bacteria</taxon>
        <taxon>Candidatus Wolfeibacteriota</taxon>
    </lineage>
</organism>
<dbReference type="GO" id="GO:0004521">
    <property type="term" value="F:RNA endonuclease activity"/>
    <property type="evidence" value="ECO:0007669"/>
    <property type="project" value="InterPro"/>
</dbReference>
<keyword evidence="1" id="KW-0540">Nuclease</keyword>
<keyword evidence="3 9" id="KW-0255">Endonuclease</keyword>
<dbReference type="PANTHER" id="PTHR30319:SF1">
    <property type="entry name" value="TRANSCRIPTIONAL REPRESSOR PAAX"/>
    <property type="match status" value="1"/>
</dbReference>
<dbReference type="NCBIfam" id="TIGR01573">
    <property type="entry name" value="cas2"/>
    <property type="match status" value="1"/>
</dbReference>
<dbReference type="Proteomes" id="UP000177011">
    <property type="component" value="Unassembled WGS sequence"/>
</dbReference>
<sequence>MKSVEAGAKKKRYRRNVRNAMLMTIGVAGIISIAAIAPNMFKILGRSGALARLKYQTKGILTRLKMRGEIEYIERDGNRYARLTKRGEEVLATERQKISLIKGRPRKWDRRYRLVMFDVPEKRKKTRDQLRYQMQDVGFLRIQDSAWIYPYDCEEFIALLKADLHIGKDVLYTVVEEIENDAQIRKHFNLPID</sequence>
<dbReference type="SUPFAM" id="SSF143430">
    <property type="entry name" value="TTP0101/SSO1404-like"/>
    <property type="match status" value="1"/>
</dbReference>
<protein>
    <submittedName>
        <fullName evidence="9">CRISPR-associated endonuclease Cas2</fullName>
    </submittedName>
</protein>
<keyword evidence="7" id="KW-0472">Membrane</keyword>
<evidence type="ECO:0000256" key="4">
    <source>
        <dbReference type="ARBA" id="ARBA00022801"/>
    </source>
</evidence>
<proteinExistence type="predicted"/>
<keyword evidence="7" id="KW-0812">Transmembrane</keyword>
<keyword evidence="7" id="KW-1133">Transmembrane helix</keyword>
<accession>A0A1F8E0B5</accession>
<keyword evidence="6" id="KW-0051">Antiviral defense</keyword>
<keyword evidence="2" id="KW-0479">Metal-binding</keyword>
<evidence type="ECO:0000256" key="7">
    <source>
        <dbReference type="SAM" id="Phobius"/>
    </source>
</evidence>
<name>A0A1F8E0B5_9BACT</name>
<evidence type="ECO:0000313" key="9">
    <source>
        <dbReference type="EMBL" id="OGM93799.1"/>
    </source>
</evidence>
<keyword evidence="5" id="KW-0460">Magnesium</keyword>
<dbReference type="InterPro" id="IPR021127">
    <property type="entry name" value="CRISPR_associated_Cas2"/>
</dbReference>
<keyword evidence="4" id="KW-0378">Hydrolase</keyword>
<evidence type="ECO:0000259" key="8">
    <source>
        <dbReference type="Pfam" id="PF20803"/>
    </source>
</evidence>
<evidence type="ECO:0000256" key="1">
    <source>
        <dbReference type="ARBA" id="ARBA00022722"/>
    </source>
</evidence>
<dbReference type="InterPro" id="IPR048846">
    <property type="entry name" value="PaaX-like_central"/>
</dbReference>
<feature type="transmembrane region" description="Helical" evidence="7">
    <location>
        <begin position="20"/>
        <end position="41"/>
    </location>
</feature>
<dbReference type="Pfam" id="PF20803">
    <property type="entry name" value="PaaX_M"/>
    <property type="match status" value="1"/>
</dbReference>
<dbReference type="GO" id="GO:0006351">
    <property type="term" value="P:DNA-templated transcription"/>
    <property type="evidence" value="ECO:0007669"/>
    <property type="project" value="TreeGrafter"/>
</dbReference>
<dbReference type="EMBL" id="MGIS01000006">
    <property type="protein sequence ID" value="OGM93799.1"/>
    <property type="molecule type" value="Genomic_DNA"/>
</dbReference>
<evidence type="ECO:0000313" key="10">
    <source>
        <dbReference type="Proteomes" id="UP000177011"/>
    </source>
</evidence>
<evidence type="ECO:0000256" key="2">
    <source>
        <dbReference type="ARBA" id="ARBA00022723"/>
    </source>
</evidence>
<reference evidence="9 10" key="1">
    <citation type="journal article" date="2016" name="Nat. Commun.">
        <title>Thousands of microbial genomes shed light on interconnected biogeochemical processes in an aquifer system.</title>
        <authorList>
            <person name="Anantharaman K."/>
            <person name="Brown C.T."/>
            <person name="Hug L.A."/>
            <person name="Sharon I."/>
            <person name="Castelle C.J."/>
            <person name="Probst A.J."/>
            <person name="Thomas B.C."/>
            <person name="Singh A."/>
            <person name="Wilkins M.J."/>
            <person name="Karaoz U."/>
            <person name="Brodie E.L."/>
            <person name="Williams K.H."/>
            <person name="Hubbard S.S."/>
            <person name="Banfield J.F."/>
        </authorList>
    </citation>
    <scope>NUCLEOTIDE SEQUENCE [LARGE SCALE GENOMIC DNA]</scope>
</reference>
<dbReference type="Gene3D" id="3.30.70.2650">
    <property type="match status" value="1"/>
</dbReference>
<dbReference type="GO" id="GO:0043571">
    <property type="term" value="P:maintenance of CRISPR repeat elements"/>
    <property type="evidence" value="ECO:0007669"/>
    <property type="project" value="InterPro"/>
</dbReference>
<gene>
    <name evidence="9" type="ORF">A2935_02685</name>
</gene>
<evidence type="ECO:0000256" key="5">
    <source>
        <dbReference type="ARBA" id="ARBA00022842"/>
    </source>
</evidence>
<evidence type="ECO:0000256" key="3">
    <source>
        <dbReference type="ARBA" id="ARBA00022759"/>
    </source>
</evidence>